<dbReference type="HOGENOM" id="CLU_046025_2_0_1"/>
<keyword evidence="4" id="KW-1185">Reference proteome</keyword>
<reference evidence="3 4" key="1">
    <citation type="submission" date="2014-04" db="EMBL/GenBank/DDBJ databases">
        <authorList>
            <consortium name="DOE Joint Genome Institute"/>
            <person name="Kuo A."/>
            <person name="Kohler A."/>
            <person name="Nagy L.G."/>
            <person name="Floudas D."/>
            <person name="Copeland A."/>
            <person name="Barry K.W."/>
            <person name="Cichocki N."/>
            <person name="Veneault-Fourrey C."/>
            <person name="LaButti K."/>
            <person name="Lindquist E.A."/>
            <person name="Lipzen A."/>
            <person name="Lundell T."/>
            <person name="Morin E."/>
            <person name="Murat C."/>
            <person name="Sun H."/>
            <person name="Tunlid A."/>
            <person name="Henrissat B."/>
            <person name="Grigoriev I.V."/>
            <person name="Hibbett D.S."/>
            <person name="Martin F."/>
            <person name="Nordberg H.P."/>
            <person name="Cantor M.N."/>
            <person name="Hua S.X."/>
        </authorList>
    </citation>
    <scope>NUCLEOTIDE SEQUENCE [LARGE SCALE GENOMIC DNA]</scope>
    <source>
        <strain evidence="3 4">Foug A</strain>
    </source>
</reference>
<keyword evidence="1" id="KW-0812">Transmembrane</keyword>
<feature type="transmembrane region" description="Helical" evidence="1">
    <location>
        <begin position="153"/>
        <end position="175"/>
    </location>
</feature>
<feature type="transmembrane region" description="Helical" evidence="1">
    <location>
        <begin position="45"/>
        <end position="66"/>
    </location>
</feature>
<protein>
    <recommendedName>
        <fullName evidence="2">DUF6534 domain-containing protein</fullName>
    </recommendedName>
</protein>
<keyword evidence="1" id="KW-0472">Membrane</keyword>
<reference evidence="4" key="2">
    <citation type="submission" date="2015-01" db="EMBL/GenBank/DDBJ databases">
        <title>Evolutionary Origins and Diversification of the Mycorrhizal Mutualists.</title>
        <authorList>
            <consortium name="DOE Joint Genome Institute"/>
            <consortium name="Mycorrhizal Genomics Consortium"/>
            <person name="Kohler A."/>
            <person name="Kuo A."/>
            <person name="Nagy L.G."/>
            <person name="Floudas D."/>
            <person name="Copeland A."/>
            <person name="Barry K.W."/>
            <person name="Cichocki N."/>
            <person name="Veneault-Fourrey C."/>
            <person name="LaButti K."/>
            <person name="Lindquist E.A."/>
            <person name="Lipzen A."/>
            <person name="Lundell T."/>
            <person name="Morin E."/>
            <person name="Murat C."/>
            <person name="Riley R."/>
            <person name="Ohm R."/>
            <person name="Sun H."/>
            <person name="Tunlid A."/>
            <person name="Henrissat B."/>
            <person name="Grigoriev I.V."/>
            <person name="Hibbett D.S."/>
            <person name="Martin F."/>
        </authorList>
    </citation>
    <scope>NUCLEOTIDE SEQUENCE [LARGE SCALE GENOMIC DNA]</scope>
    <source>
        <strain evidence="4">Foug A</strain>
    </source>
</reference>
<feature type="transmembrane region" description="Helical" evidence="1">
    <location>
        <begin position="203"/>
        <end position="227"/>
    </location>
</feature>
<dbReference type="PANTHER" id="PTHR40465:SF1">
    <property type="entry name" value="DUF6534 DOMAIN-CONTAINING PROTEIN"/>
    <property type="match status" value="1"/>
</dbReference>
<dbReference type="STRING" id="1036808.A0A0C3DG89"/>
<sequence>MNPAEIAHGPFFIGVAINILLYGIMITQMYLYYSTYKRDHVWVRFFVAFLFLADTVNTLFDFVYIYQSLVNHFGDSQWLATANWVFATDPFMTGFISGSVQLFFAWRIYVLTKNRLVVSAVVLLSVASFLGSVGTTVGTLMTPAFVQFQKFEVIVIIWLACAACADVIIATALVLHLRSHKSGIPATDDVIDRVIRLTMQTGLVTSLWATVNLVLYLTISSGLHLLFNVPLAKLYTNSLMSSLNARGGWNRVLSSDQVCDPKYSFGIW</sequence>
<dbReference type="PANTHER" id="PTHR40465">
    <property type="entry name" value="CHROMOSOME 1, WHOLE GENOME SHOTGUN SEQUENCE"/>
    <property type="match status" value="1"/>
</dbReference>
<name>A0A0C3DG89_9AGAM</name>
<gene>
    <name evidence="3" type="ORF">SCLCIDRAFT_1221229</name>
</gene>
<feature type="domain" description="DUF6534" evidence="2">
    <location>
        <begin position="162"/>
        <end position="246"/>
    </location>
</feature>
<evidence type="ECO:0000313" key="4">
    <source>
        <dbReference type="Proteomes" id="UP000053989"/>
    </source>
</evidence>
<evidence type="ECO:0000259" key="2">
    <source>
        <dbReference type="Pfam" id="PF20152"/>
    </source>
</evidence>
<organism evidence="3 4">
    <name type="scientific">Scleroderma citrinum Foug A</name>
    <dbReference type="NCBI Taxonomy" id="1036808"/>
    <lineage>
        <taxon>Eukaryota</taxon>
        <taxon>Fungi</taxon>
        <taxon>Dikarya</taxon>
        <taxon>Basidiomycota</taxon>
        <taxon>Agaricomycotina</taxon>
        <taxon>Agaricomycetes</taxon>
        <taxon>Agaricomycetidae</taxon>
        <taxon>Boletales</taxon>
        <taxon>Sclerodermatineae</taxon>
        <taxon>Sclerodermataceae</taxon>
        <taxon>Scleroderma</taxon>
    </lineage>
</organism>
<evidence type="ECO:0000256" key="1">
    <source>
        <dbReference type="SAM" id="Phobius"/>
    </source>
</evidence>
<feature type="transmembrane region" description="Helical" evidence="1">
    <location>
        <begin position="116"/>
        <end position="141"/>
    </location>
</feature>
<dbReference type="AlphaFoldDB" id="A0A0C3DG89"/>
<accession>A0A0C3DG89</accession>
<dbReference type="Proteomes" id="UP000053989">
    <property type="component" value="Unassembled WGS sequence"/>
</dbReference>
<feature type="transmembrane region" description="Helical" evidence="1">
    <location>
        <begin position="12"/>
        <end position="33"/>
    </location>
</feature>
<dbReference type="Pfam" id="PF20152">
    <property type="entry name" value="DUF6534"/>
    <property type="match status" value="1"/>
</dbReference>
<dbReference type="OrthoDB" id="3265526at2759"/>
<proteinExistence type="predicted"/>
<evidence type="ECO:0000313" key="3">
    <source>
        <dbReference type="EMBL" id="KIM55389.1"/>
    </source>
</evidence>
<feature type="transmembrane region" description="Helical" evidence="1">
    <location>
        <begin position="78"/>
        <end position="104"/>
    </location>
</feature>
<dbReference type="EMBL" id="KN822136">
    <property type="protein sequence ID" value="KIM55389.1"/>
    <property type="molecule type" value="Genomic_DNA"/>
</dbReference>
<dbReference type="InterPro" id="IPR045339">
    <property type="entry name" value="DUF6534"/>
</dbReference>
<keyword evidence="1" id="KW-1133">Transmembrane helix</keyword>
<dbReference type="InParanoid" id="A0A0C3DG89"/>